<keyword evidence="6" id="KW-1185">Reference proteome</keyword>
<evidence type="ECO:0000256" key="3">
    <source>
        <dbReference type="PROSITE-ProRule" id="PRU00464"/>
    </source>
</evidence>
<evidence type="ECO:0000259" key="4">
    <source>
        <dbReference type="PROSITE" id="PS51084"/>
    </source>
</evidence>
<dbReference type="PROSITE" id="PS51084">
    <property type="entry name" value="HIT_2"/>
    <property type="match status" value="1"/>
</dbReference>
<dbReference type="OrthoDB" id="680339at2759"/>
<dbReference type="SUPFAM" id="SSF54197">
    <property type="entry name" value="HIT-like"/>
    <property type="match status" value="1"/>
</dbReference>
<proteinExistence type="predicted"/>
<dbReference type="PANTHER" id="PTHR46243">
    <property type="entry name" value="BIS(5'-ADENOSYL)-TRIPHOSPHATASE"/>
    <property type="match status" value="1"/>
</dbReference>
<evidence type="ECO:0000256" key="1">
    <source>
        <dbReference type="ARBA" id="ARBA00022741"/>
    </source>
</evidence>
<evidence type="ECO:0000256" key="2">
    <source>
        <dbReference type="ARBA" id="ARBA00022801"/>
    </source>
</evidence>
<protein>
    <submittedName>
        <fullName evidence="5">Diadenosine polyphosphate hydrolase, proteins of the histidine triad (HIT) family</fullName>
    </submittedName>
</protein>
<accession>A0A0R0LTA5</accession>
<dbReference type="Gene3D" id="3.30.428.10">
    <property type="entry name" value="HIT-like"/>
    <property type="match status" value="1"/>
</dbReference>
<dbReference type="EMBL" id="LGUB01000740">
    <property type="protein sequence ID" value="KRH92701.1"/>
    <property type="molecule type" value="Genomic_DNA"/>
</dbReference>
<dbReference type="GO" id="GO:0015964">
    <property type="term" value="P:diadenosine triphosphate catabolic process"/>
    <property type="evidence" value="ECO:0007669"/>
    <property type="project" value="EnsemblFungi"/>
</dbReference>
<keyword evidence="2 5" id="KW-0378">Hydrolase</keyword>
<dbReference type="PROSITE" id="PS00892">
    <property type="entry name" value="HIT_1"/>
    <property type="match status" value="1"/>
</dbReference>
<sequence length="151" mass="17705">MKFSESIDIPNEQIVVETVHSFVFVNLRPFLKYHLLISPKRIVKQLVNLSKEELNDLFETVQKCEKAFAFYTTHFTITVQDGEFAGQTVSHVHVHLIPRLKEDISVNNEIYKEGSLETNIDDEGKIRKNRSLEEMKKESEFLRTKFSEIFK</sequence>
<organism evidence="5 6">
    <name type="scientific">Pseudoloma neurophilia</name>
    <dbReference type="NCBI Taxonomy" id="146866"/>
    <lineage>
        <taxon>Eukaryota</taxon>
        <taxon>Fungi</taxon>
        <taxon>Fungi incertae sedis</taxon>
        <taxon>Microsporidia</taxon>
        <taxon>Pseudoloma</taxon>
    </lineage>
</organism>
<dbReference type="GO" id="GO:0004081">
    <property type="term" value="F:bis(5'-nucleosyl)-tetraphosphatase (asymmetrical) activity"/>
    <property type="evidence" value="ECO:0007669"/>
    <property type="project" value="EnsemblFungi"/>
</dbReference>
<dbReference type="FunFam" id="3.30.428.10:FF:000011">
    <property type="entry name" value="Fragile histidine triad"/>
    <property type="match status" value="1"/>
</dbReference>
<dbReference type="GO" id="GO:0000166">
    <property type="term" value="F:nucleotide binding"/>
    <property type="evidence" value="ECO:0007669"/>
    <property type="project" value="UniProtKB-KW"/>
</dbReference>
<gene>
    <name evidence="5" type="ORF">M153_3424000482</name>
</gene>
<dbReference type="AlphaFoldDB" id="A0A0R0LTA5"/>
<comment type="caution">
    <text evidence="5">The sequence shown here is derived from an EMBL/GenBank/DDBJ whole genome shotgun (WGS) entry which is preliminary data.</text>
</comment>
<keyword evidence="1" id="KW-0547">Nucleotide-binding</keyword>
<dbReference type="PANTHER" id="PTHR46243:SF1">
    <property type="entry name" value="BIS(5'-ADENOSYL)-TRIPHOSPHATASE"/>
    <property type="match status" value="1"/>
</dbReference>
<evidence type="ECO:0000313" key="5">
    <source>
        <dbReference type="EMBL" id="KRH92701.1"/>
    </source>
</evidence>
<dbReference type="InterPro" id="IPR051884">
    <property type="entry name" value="Bis(5'-adenosyl)-TPase_reg"/>
</dbReference>
<dbReference type="Pfam" id="PF01230">
    <property type="entry name" value="HIT"/>
    <property type="match status" value="1"/>
</dbReference>
<dbReference type="InterPro" id="IPR019808">
    <property type="entry name" value="Histidine_triad_CS"/>
</dbReference>
<name>A0A0R0LTA5_9MICR</name>
<dbReference type="Proteomes" id="UP000051530">
    <property type="component" value="Unassembled WGS sequence"/>
</dbReference>
<feature type="short sequence motif" description="Histidine triad motif" evidence="3">
    <location>
        <begin position="91"/>
        <end position="95"/>
    </location>
</feature>
<reference evidence="5 6" key="1">
    <citation type="submission" date="2015-07" db="EMBL/GenBank/DDBJ databases">
        <title>The genome of Pseudoloma neurophilia, a relevant intracellular parasite of the zebrafish.</title>
        <authorList>
            <person name="Ndikumana S."/>
            <person name="Pelin A."/>
            <person name="Sanders J."/>
            <person name="Corradi N."/>
        </authorList>
    </citation>
    <scope>NUCLEOTIDE SEQUENCE [LARGE SCALE GENOMIC DNA]</scope>
    <source>
        <strain evidence="5 6">MK1</strain>
    </source>
</reference>
<dbReference type="VEuPathDB" id="MicrosporidiaDB:M153_3424000482"/>
<feature type="domain" description="HIT" evidence="4">
    <location>
        <begin position="2"/>
        <end position="106"/>
    </location>
</feature>
<evidence type="ECO:0000313" key="6">
    <source>
        <dbReference type="Proteomes" id="UP000051530"/>
    </source>
</evidence>
<dbReference type="InterPro" id="IPR011146">
    <property type="entry name" value="HIT-like"/>
</dbReference>
<dbReference type="InterPro" id="IPR036265">
    <property type="entry name" value="HIT-like_sf"/>
</dbReference>